<keyword evidence="2" id="KW-0680">Restriction system</keyword>
<dbReference type="Gene3D" id="1.20.1260.30">
    <property type="match status" value="1"/>
</dbReference>
<dbReference type="InterPro" id="IPR038333">
    <property type="entry name" value="T1MK-like_N_sf"/>
</dbReference>
<proteinExistence type="inferred from homology"/>
<comment type="caution">
    <text evidence="3">The sequence shown here is derived from an EMBL/GenBank/DDBJ whole genome shotgun (WGS) entry which is preliminary data.</text>
</comment>
<evidence type="ECO:0000256" key="1">
    <source>
        <dbReference type="ARBA" id="ARBA00006594"/>
    </source>
</evidence>
<dbReference type="GO" id="GO:0009307">
    <property type="term" value="P:DNA restriction-modification system"/>
    <property type="evidence" value="ECO:0007669"/>
    <property type="project" value="UniProtKB-KW"/>
</dbReference>
<reference evidence="3" key="1">
    <citation type="submission" date="2023-06" db="EMBL/GenBank/DDBJ databases">
        <title>Genomic Diversity of Vibrio spp. and Metagenomic Analysis of Pathogens in Florida Gulf Coastal Waters Following Hurricane Ian.</title>
        <authorList>
            <person name="Brumfield K.D."/>
        </authorList>
    </citation>
    <scope>NUCLEOTIDE SEQUENCE</scope>
    <source>
        <strain evidence="3">WBS2B-138</strain>
    </source>
</reference>
<dbReference type="Proteomes" id="UP001253193">
    <property type="component" value="Unassembled WGS sequence"/>
</dbReference>
<sequence length="170" mass="19301">MQVFEQINKAIQLGNQYKCAMALAVYKYLCDLQNQEMIKLDATEEDIASLTESETGVVEYFQNKLGYFVSYENSFNGWVDAGRDFDVSNVNVATHAFERLATDSLNKEHGAMVVMLRETLSTLGQTSPEQSAVLSKIIYFLNDMPSLENDDELKLAMMLVEKEFNSFSFK</sequence>
<dbReference type="EMBL" id="JAUHGG010000003">
    <property type="protein sequence ID" value="MDS1820999.1"/>
    <property type="molecule type" value="Genomic_DNA"/>
</dbReference>
<name>A0AAW8Q011_VIBPH</name>
<dbReference type="RefSeq" id="WP_311019792.1">
    <property type="nucleotide sequence ID" value="NZ_JAUHGG010000003.1"/>
</dbReference>
<evidence type="ECO:0000313" key="3">
    <source>
        <dbReference type="EMBL" id="MDS1820999.1"/>
    </source>
</evidence>
<evidence type="ECO:0000313" key="4">
    <source>
        <dbReference type="Proteomes" id="UP001253193"/>
    </source>
</evidence>
<accession>A0AAW8Q011</accession>
<dbReference type="AlphaFoldDB" id="A0AAW8Q011"/>
<organism evidence="3 4">
    <name type="scientific">Vibrio parahaemolyticus</name>
    <dbReference type="NCBI Taxonomy" id="670"/>
    <lineage>
        <taxon>Bacteria</taxon>
        <taxon>Pseudomonadati</taxon>
        <taxon>Pseudomonadota</taxon>
        <taxon>Gammaproteobacteria</taxon>
        <taxon>Vibrionales</taxon>
        <taxon>Vibrionaceae</taxon>
        <taxon>Vibrio</taxon>
    </lineage>
</organism>
<comment type="similarity">
    <text evidence="1">Belongs to the N(4)/N(6)-methyltransferase family.</text>
</comment>
<evidence type="ECO:0000256" key="2">
    <source>
        <dbReference type="ARBA" id="ARBA00022747"/>
    </source>
</evidence>
<gene>
    <name evidence="3" type="ORF">QX249_10045</name>
</gene>
<protein>
    <submittedName>
        <fullName evidence="3">Uncharacterized protein</fullName>
    </submittedName>
</protein>